<organism evidence="1 2">
    <name type="scientific">Araneus ventricosus</name>
    <name type="common">Orbweaver spider</name>
    <name type="synonym">Epeira ventricosa</name>
    <dbReference type="NCBI Taxonomy" id="182803"/>
    <lineage>
        <taxon>Eukaryota</taxon>
        <taxon>Metazoa</taxon>
        <taxon>Ecdysozoa</taxon>
        <taxon>Arthropoda</taxon>
        <taxon>Chelicerata</taxon>
        <taxon>Arachnida</taxon>
        <taxon>Araneae</taxon>
        <taxon>Araneomorphae</taxon>
        <taxon>Entelegynae</taxon>
        <taxon>Araneoidea</taxon>
        <taxon>Araneidae</taxon>
        <taxon>Araneus</taxon>
    </lineage>
</organism>
<reference evidence="1 2" key="1">
    <citation type="journal article" date="2019" name="Sci. Rep.">
        <title>Orb-weaving spider Araneus ventricosus genome elucidates the spidroin gene catalogue.</title>
        <authorList>
            <person name="Kono N."/>
            <person name="Nakamura H."/>
            <person name="Ohtoshi R."/>
            <person name="Moran D.A.P."/>
            <person name="Shinohara A."/>
            <person name="Yoshida Y."/>
            <person name="Fujiwara M."/>
            <person name="Mori M."/>
            <person name="Tomita M."/>
            <person name="Arakawa K."/>
        </authorList>
    </citation>
    <scope>NUCLEOTIDE SEQUENCE [LARGE SCALE GENOMIC DNA]</scope>
</reference>
<dbReference type="Proteomes" id="UP000499080">
    <property type="component" value="Unassembled WGS sequence"/>
</dbReference>
<protein>
    <submittedName>
        <fullName evidence="1">Uncharacterized protein</fullName>
    </submittedName>
</protein>
<evidence type="ECO:0000313" key="1">
    <source>
        <dbReference type="EMBL" id="GBL74356.1"/>
    </source>
</evidence>
<sequence>MSLMSRNCCQRTRSCGATCRLKCFTCTHTWTFSLKIYEQVSNEHWERFHPDIAQFERRFSGKWNASMLAEYSGHWYEKLLFHGTRGRQTPDEGTIL</sequence>
<dbReference type="OrthoDB" id="6744094at2759"/>
<evidence type="ECO:0000313" key="2">
    <source>
        <dbReference type="Proteomes" id="UP000499080"/>
    </source>
</evidence>
<accession>A0A4Y2A533</accession>
<dbReference type="AlphaFoldDB" id="A0A4Y2A533"/>
<name>A0A4Y2A533_ARAVE</name>
<dbReference type="EMBL" id="BGPR01000005">
    <property type="protein sequence ID" value="GBL74356.1"/>
    <property type="molecule type" value="Genomic_DNA"/>
</dbReference>
<comment type="caution">
    <text evidence="1">The sequence shown here is derived from an EMBL/GenBank/DDBJ whole genome shotgun (WGS) entry which is preliminary data.</text>
</comment>
<keyword evidence="2" id="KW-1185">Reference proteome</keyword>
<proteinExistence type="predicted"/>
<gene>
    <name evidence="1" type="ORF">AVEN_235332_1</name>
</gene>